<evidence type="ECO:0000256" key="7">
    <source>
        <dbReference type="ARBA" id="ARBA00023136"/>
    </source>
</evidence>
<feature type="transmembrane region" description="Helical" evidence="8">
    <location>
        <begin position="20"/>
        <end position="40"/>
    </location>
</feature>
<dbReference type="PROSITE" id="PS50928">
    <property type="entry name" value="ABC_TM1"/>
    <property type="match status" value="2"/>
</dbReference>
<keyword evidence="6 8" id="KW-1133">Transmembrane helix</keyword>
<accession>A0A7G9RTR9</accession>
<evidence type="ECO:0000256" key="3">
    <source>
        <dbReference type="ARBA" id="ARBA00022448"/>
    </source>
</evidence>
<dbReference type="PANTHER" id="PTHR42929:SF5">
    <property type="entry name" value="ABC TRANSPORTER PERMEASE PROTEIN"/>
    <property type="match status" value="1"/>
</dbReference>
<feature type="transmembrane region" description="Helical" evidence="8">
    <location>
        <begin position="329"/>
        <end position="356"/>
    </location>
</feature>
<keyword evidence="11" id="KW-1185">Reference proteome</keyword>
<dbReference type="CDD" id="cd06261">
    <property type="entry name" value="TM_PBP2"/>
    <property type="match status" value="2"/>
</dbReference>
<keyword evidence="5 8" id="KW-0812">Transmembrane</keyword>
<feature type="domain" description="ABC transmembrane type-1" evidence="9">
    <location>
        <begin position="69"/>
        <end position="275"/>
    </location>
</feature>
<comment type="subcellular location">
    <subcellularLocation>
        <location evidence="1 8">Cell membrane</location>
        <topology evidence="1 8">Multi-pass membrane protein</topology>
    </subcellularLocation>
</comment>
<evidence type="ECO:0000313" key="11">
    <source>
        <dbReference type="Proteomes" id="UP000515811"/>
    </source>
</evidence>
<dbReference type="EMBL" id="CP060714">
    <property type="protein sequence ID" value="QNN58994.1"/>
    <property type="molecule type" value="Genomic_DNA"/>
</dbReference>
<dbReference type="GO" id="GO:0055085">
    <property type="term" value="P:transmembrane transport"/>
    <property type="evidence" value="ECO:0007669"/>
    <property type="project" value="InterPro"/>
</dbReference>
<evidence type="ECO:0000313" key="10">
    <source>
        <dbReference type="EMBL" id="QNN58994.1"/>
    </source>
</evidence>
<dbReference type="KEGG" id="drg:H9K76_09465"/>
<evidence type="ECO:0000259" key="9">
    <source>
        <dbReference type="PROSITE" id="PS50928"/>
    </source>
</evidence>
<keyword evidence="4" id="KW-1003">Cell membrane</keyword>
<reference evidence="10 11" key="1">
    <citation type="submission" date="2020-08" db="EMBL/GenBank/DDBJ databases">
        <title>Genome sequence of Diaphorobacter ruginosibacter DSM 27467T.</title>
        <authorList>
            <person name="Hyun D.-W."/>
            <person name="Bae J.-W."/>
        </authorList>
    </citation>
    <scope>NUCLEOTIDE SEQUENCE [LARGE SCALE GENOMIC DNA]</scope>
    <source>
        <strain evidence="10 11">DSM 27467</strain>
    </source>
</reference>
<dbReference type="PRINTS" id="PR00173">
    <property type="entry name" value="EDTRNSPORT"/>
</dbReference>
<dbReference type="Proteomes" id="UP000515811">
    <property type="component" value="Chromosome"/>
</dbReference>
<comment type="similarity">
    <text evidence="2">Belongs to the binding-protein-dependent transport system permease family. CysTW subfamily.</text>
</comment>
<evidence type="ECO:0000256" key="4">
    <source>
        <dbReference type="ARBA" id="ARBA00022475"/>
    </source>
</evidence>
<keyword evidence="7 8" id="KW-0472">Membrane</keyword>
<evidence type="ECO:0000256" key="6">
    <source>
        <dbReference type="ARBA" id="ARBA00022989"/>
    </source>
</evidence>
<dbReference type="GO" id="GO:0005886">
    <property type="term" value="C:plasma membrane"/>
    <property type="evidence" value="ECO:0007669"/>
    <property type="project" value="UniProtKB-SubCell"/>
</dbReference>
<feature type="transmembrane region" description="Helical" evidence="8">
    <location>
        <begin position="72"/>
        <end position="93"/>
    </location>
</feature>
<protein>
    <submittedName>
        <fullName evidence="10">ABC transporter permease subunit</fullName>
    </submittedName>
</protein>
<feature type="transmembrane region" description="Helical" evidence="8">
    <location>
        <begin position="393"/>
        <end position="415"/>
    </location>
</feature>
<feature type="transmembrane region" description="Helical" evidence="8">
    <location>
        <begin position="427"/>
        <end position="448"/>
    </location>
</feature>
<name>A0A7G9RTR9_9BURK</name>
<dbReference type="SUPFAM" id="SSF161098">
    <property type="entry name" value="MetI-like"/>
    <property type="match status" value="2"/>
</dbReference>
<feature type="transmembrane region" description="Helical" evidence="8">
    <location>
        <begin position="555"/>
        <end position="577"/>
    </location>
</feature>
<feature type="transmembrane region" description="Helical" evidence="8">
    <location>
        <begin position="501"/>
        <end position="522"/>
    </location>
</feature>
<keyword evidence="3 8" id="KW-0813">Transport</keyword>
<feature type="transmembrane region" description="Helical" evidence="8">
    <location>
        <begin position="255"/>
        <end position="279"/>
    </location>
</feature>
<dbReference type="InterPro" id="IPR035906">
    <property type="entry name" value="MetI-like_sf"/>
</dbReference>
<feature type="domain" description="ABC transmembrane type-1" evidence="9">
    <location>
        <begin position="389"/>
        <end position="577"/>
    </location>
</feature>
<feature type="transmembrane region" description="Helical" evidence="8">
    <location>
        <begin position="105"/>
        <end position="127"/>
    </location>
</feature>
<dbReference type="PANTHER" id="PTHR42929">
    <property type="entry name" value="INNER MEMBRANE ABC TRANSPORTER PERMEASE PROTEIN YDCU-RELATED-RELATED"/>
    <property type="match status" value="1"/>
</dbReference>
<evidence type="ECO:0000256" key="5">
    <source>
        <dbReference type="ARBA" id="ARBA00022692"/>
    </source>
</evidence>
<feature type="transmembrane region" description="Helical" evidence="8">
    <location>
        <begin position="460"/>
        <end position="481"/>
    </location>
</feature>
<dbReference type="Pfam" id="PF00528">
    <property type="entry name" value="BPD_transp_1"/>
    <property type="match status" value="1"/>
</dbReference>
<proteinExistence type="inferred from homology"/>
<dbReference type="Gene3D" id="1.10.3720.10">
    <property type="entry name" value="MetI-like"/>
    <property type="match status" value="2"/>
</dbReference>
<dbReference type="AlphaFoldDB" id="A0A7G9RTR9"/>
<evidence type="ECO:0000256" key="1">
    <source>
        <dbReference type="ARBA" id="ARBA00004651"/>
    </source>
</evidence>
<organism evidence="10 11">
    <name type="scientific">Diaphorobacter ruginosibacter</name>
    <dbReference type="NCBI Taxonomy" id="1715720"/>
    <lineage>
        <taxon>Bacteria</taxon>
        <taxon>Pseudomonadati</taxon>
        <taxon>Pseudomonadota</taxon>
        <taxon>Betaproteobacteria</taxon>
        <taxon>Burkholderiales</taxon>
        <taxon>Comamonadaceae</taxon>
        <taxon>Diaphorobacter</taxon>
    </lineage>
</organism>
<evidence type="ECO:0000256" key="8">
    <source>
        <dbReference type="RuleBase" id="RU363032"/>
    </source>
</evidence>
<feature type="transmembrane region" description="Helical" evidence="8">
    <location>
        <begin position="157"/>
        <end position="177"/>
    </location>
</feature>
<sequence length="586" mass="62146">MSSTATIPPVAGISRRGASVLWLLLPAVIFLGTLYLFPLLDLVRLSFTGNGLLANYGRVFAVPLYWDSLVRTLGIAVAVMALCAVFGYPTALLIHRCSGTARAMLTAAIILPYFVAVLIRTYAWMVLLGRNGPINKLLRMMGLTEEPLDLLFNRGTVLLGMAAVLMPLMVLTIYSGFSRVDGAVLRAARGAGAGSMAVFWRVFFPQTLPSLGAGCLLVFVSALGFFITPTLLGGPGDQMFAMHITQQADFLGSEGFLQALAVVLLVITLIVVGIAMRFLGLEFIWGGSRAPAQAFAQGAEPKAGRATLQAFADHVGWPLLRLLGALPQWVGTAFVTVAGALVVTVLIAPLVVVIIISFSRASYLTFPPPGYSFRWYTTFVNDSKWMEAFTTSVSVAAVAAVIAVVVGAMAAMAIVRSDFKGKSLVMTALVSPLIVPPVVLGLSLYGFVLRLGMIGTVPGVAMAHAIGAIPLVVMLVAAGLQSVDRRLELAASVHGASPLRVFFHVTLPGIAPGLAAAAFFAFLHSFDELVLSMFLAGSTMPMLPLRLWADINYQLNPVLAVVSTLEVILVIVGVTLARKSLARSRA</sequence>
<gene>
    <name evidence="10" type="ORF">H9K76_09465</name>
</gene>
<dbReference type="RefSeq" id="WP_187599834.1">
    <property type="nucleotide sequence ID" value="NZ_CP060714.1"/>
</dbReference>
<dbReference type="InterPro" id="IPR000515">
    <property type="entry name" value="MetI-like"/>
</dbReference>
<evidence type="ECO:0000256" key="2">
    <source>
        <dbReference type="ARBA" id="ARBA00007069"/>
    </source>
</evidence>
<feature type="transmembrane region" description="Helical" evidence="8">
    <location>
        <begin position="210"/>
        <end position="234"/>
    </location>
</feature>